<dbReference type="EMBL" id="CP072801">
    <property type="protein sequence ID" value="QTR45634.1"/>
    <property type="molecule type" value="Genomic_DNA"/>
</dbReference>
<reference evidence="8 9" key="1">
    <citation type="submission" date="2021-04" db="EMBL/GenBank/DDBJ databases">
        <title>Genomics, taxonomy and metabolism of representatives of sulfur bacteria of the genus Thiothrix: Thiothrix fructosivorans QT, Thiothrix unzii A1T and three new species, Thiothrix subterranea sp. nov., Thiothrix litoralis sp. nov. and 'Candidatus Thiothrix anitrata' sp. nov.</title>
        <authorList>
            <person name="Ravin N.V."/>
            <person name="Smolyakov D."/>
            <person name="Rudenko T.S."/>
            <person name="Mardanov A.V."/>
            <person name="Beletsky A.V."/>
            <person name="Markov N.D."/>
            <person name="Fomenkov A.I."/>
            <person name="Roberts R.J."/>
            <person name="Karnachuk O.V."/>
            <person name="Novikov A."/>
            <person name="Grabovich M.Y."/>
        </authorList>
    </citation>
    <scope>NUCLEOTIDE SEQUENCE [LARGE SCALE GENOMIC DNA]</scope>
    <source>
        <strain evidence="8 9">AS</strain>
    </source>
</reference>
<gene>
    <name evidence="8" type="ORF">J9253_16750</name>
</gene>
<feature type="transmembrane region" description="Helical" evidence="7">
    <location>
        <begin position="125"/>
        <end position="144"/>
    </location>
</feature>
<accession>A0ABX7WPQ5</accession>
<dbReference type="RefSeq" id="WP_210222033.1">
    <property type="nucleotide sequence ID" value="NZ_CP072801.1"/>
</dbReference>
<feature type="transmembrane region" description="Helical" evidence="7">
    <location>
        <begin position="94"/>
        <end position="113"/>
    </location>
</feature>
<comment type="similarity">
    <text evidence="2">Belongs to the DoxX family.</text>
</comment>
<dbReference type="PANTHER" id="PTHR33452:SF1">
    <property type="entry name" value="INNER MEMBRANE PROTEIN YPHA-RELATED"/>
    <property type="match status" value="1"/>
</dbReference>
<dbReference type="Proteomes" id="UP000672039">
    <property type="component" value="Chromosome"/>
</dbReference>
<organism evidence="8 9">
    <name type="scientific">Thiothrix litoralis</name>
    <dbReference type="NCBI Taxonomy" id="2891210"/>
    <lineage>
        <taxon>Bacteria</taxon>
        <taxon>Pseudomonadati</taxon>
        <taxon>Pseudomonadota</taxon>
        <taxon>Gammaproteobacteria</taxon>
        <taxon>Thiotrichales</taxon>
        <taxon>Thiotrichaceae</taxon>
        <taxon>Thiothrix</taxon>
    </lineage>
</organism>
<dbReference type="InterPro" id="IPR032808">
    <property type="entry name" value="DoxX"/>
</dbReference>
<evidence type="ECO:0000256" key="2">
    <source>
        <dbReference type="ARBA" id="ARBA00006679"/>
    </source>
</evidence>
<keyword evidence="3" id="KW-1003">Cell membrane</keyword>
<evidence type="ECO:0000313" key="8">
    <source>
        <dbReference type="EMBL" id="QTR45634.1"/>
    </source>
</evidence>
<feature type="transmembrane region" description="Helical" evidence="7">
    <location>
        <begin position="30"/>
        <end position="49"/>
    </location>
</feature>
<feature type="transmembrane region" description="Helical" evidence="7">
    <location>
        <begin position="69"/>
        <end position="87"/>
    </location>
</feature>
<keyword evidence="9" id="KW-1185">Reference proteome</keyword>
<proteinExistence type="inferred from homology"/>
<keyword evidence="5 7" id="KW-1133">Transmembrane helix</keyword>
<keyword evidence="4 7" id="KW-0812">Transmembrane</keyword>
<dbReference type="Pfam" id="PF07681">
    <property type="entry name" value="DoxX"/>
    <property type="match status" value="1"/>
</dbReference>
<keyword evidence="6 7" id="KW-0472">Membrane</keyword>
<comment type="subcellular location">
    <subcellularLocation>
        <location evidence="1">Cell membrane</location>
        <topology evidence="1">Multi-pass membrane protein</topology>
    </subcellularLocation>
</comment>
<evidence type="ECO:0000256" key="1">
    <source>
        <dbReference type="ARBA" id="ARBA00004651"/>
    </source>
</evidence>
<evidence type="ECO:0000256" key="6">
    <source>
        <dbReference type="ARBA" id="ARBA00023136"/>
    </source>
</evidence>
<evidence type="ECO:0000256" key="3">
    <source>
        <dbReference type="ARBA" id="ARBA00022475"/>
    </source>
</evidence>
<evidence type="ECO:0000256" key="7">
    <source>
        <dbReference type="SAM" id="Phobius"/>
    </source>
</evidence>
<dbReference type="PANTHER" id="PTHR33452">
    <property type="entry name" value="OXIDOREDUCTASE CATD-RELATED"/>
    <property type="match status" value="1"/>
</dbReference>
<name>A0ABX7WPQ5_9GAMM</name>
<evidence type="ECO:0000256" key="5">
    <source>
        <dbReference type="ARBA" id="ARBA00022989"/>
    </source>
</evidence>
<evidence type="ECO:0000313" key="9">
    <source>
        <dbReference type="Proteomes" id="UP000672039"/>
    </source>
</evidence>
<evidence type="ECO:0000256" key="4">
    <source>
        <dbReference type="ARBA" id="ARBA00022692"/>
    </source>
</evidence>
<protein>
    <submittedName>
        <fullName evidence="8">DoxX family protein</fullName>
    </submittedName>
</protein>
<dbReference type="InterPro" id="IPR051907">
    <property type="entry name" value="DoxX-like_oxidoreductase"/>
</dbReference>
<sequence>MKNPITLPSFLMGECWPLDSFLKPLTLLGFRLYVAWAFFASGLTKIQSWSSTLYLFQDEYHVPLLSPELAAYLGTAAELVLPVLLIVGLLSRPAALALFVFNIVAVVSYPYLWTIDGAGGFWQHVVWGAMIWIVFVFGPGKLSLDYPLSQYLRQRYG</sequence>